<evidence type="ECO:0000313" key="2">
    <source>
        <dbReference type="Proteomes" id="UP000630864"/>
    </source>
</evidence>
<comment type="caution">
    <text evidence="1">The sequence shown here is derived from an EMBL/GenBank/DDBJ whole genome shotgun (WGS) entry which is preliminary data.</text>
</comment>
<organism evidence="1 2">
    <name type="scientific">Pseudomonas amygdali pv. eriobotryae</name>
    <dbReference type="NCBI Taxonomy" id="129137"/>
    <lineage>
        <taxon>Bacteria</taxon>
        <taxon>Pseudomonadati</taxon>
        <taxon>Pseudomonadota</taxon>
        <taxon>Gammaproteobacteria</taxon>
        <taxon>Pseudomonadales</taxon>
        <taxon>Pseudomonadaceae</taxon>
        <taxon>Pseudomonas</taxon>
        <taxon>Pseudomonas amygdali</taxon>
    </lineage>
</organism>
<reference evidence="1" key="1">
    <citation type="submission" date="2020-09" db="EMBL/GenBank/DDBJ databases">
        <title>Pseudomonas syringae pv. eriobotryae genome sequence causing loquat canker disease.</title>
        <authorList>
            <person name="Fukuda S."/>
            <person name="Tashiro H."/>
            <person name="Nagano Y."/>
        </authorList>
    </citation>
    <scope>NUCLEOTIDE SEQUENCE</scope>
    <source>
        <strain evidence="1">AM001</strain>
    </source>
</reference>
<accession>A0A9P3AJT5</accession>
<dbReference type="AlphaFoldDB" id="A0A9P3AJT5"/>
<name>A0A9P3AJT5_PSEA0</name>
<gene>
    <name evidence="1" type="ORF">PSE10A_53640</name>
</gene>
<proteinExistence type="predicted"/>
<dbReference type="EMBL" id="BMZW01000053">
    <property type="protein sequence ID" value="GFZ62853.1"/>
    <property type="molecule type" value="Genomic_DNA"/>
</dbReference>
<evidence type="ECO:0000313" key="1">
    <source>
        <dbReference type="EMBL" id="GFZ62853.1"/>
    </source>
</evidence>
<dbReference type="Proteomes" id="UP000630864">
    <property type="component" value="Unassembled WGS sequence"/>
</dbReference>
<evidence type="ECO:0008006" key="3">
    <source>
        <dbReference type="Google" id="ProtNLM"/>
    </source>
</evidence>
<protein>
    <recommendedName>
        <fullName evidence="3">ISYps3 transposase</fullName>
    </recommendedName>
</protein>
<dbReference type="RefSeq" id="WP_057432733.1">
    <property type="nucleotide sequence ID" value="NZ_BMZW01000053.1"/>
</dbReference>
<sequence length="135" mass="14734">MSSITVIKSVALSIRGFDLAPKKVESIIGVAASELGMRGEPVRPGVKALLKRSFVRFSVSFPDGCRLDEMIPALLIYLGGINHIRECRDKIKPEFLEIDMILPVKNSNEQEGGFIAPSTLAELSQLGASLSFQFL</sequence>